<accession>A0ABX2LXD9</accession>
<dbReference type="SUPFAM" id="SSF56317">
    <property type="entry name" value="Carbon-nitrogen hydrolase"/>
    <property type="match status" value="1"/>
</dbReference>
<dbReference type="Pfam" id="PF00795">
    <property type="entry name" value="CN_hydrolase"/>
    <property type="match status" value="1"/>
</dbReference>
<dbReference type="InterPro" id="IPR036526">
    <property type="entry name" value="C-N_Hydrolase_sf"/>
</dbReference>
<gene>
    <name evidence="4" type="ORF">HNO84_16230</name>
</gene>
<dbReference type="Gene3D" id="3.60.110.10">
    <property type="entry name" value="Carbon-nitrogen hydrolase"/>
    <property type="match status" value="1"/>
</dbReference>
<evidence type="ECO:0000256" key="1">
    <source>
        <dbReference type="ARBA" id="ARBA00008129"/>
    </source>
</evidence>
<dbReference type="InterPro" id="IPR003010">
    <property type="entry name" value="C-N_Hydrolase"/>
</dbReference>
<protein>
    <submittedName>
        <fullName evidence="4">Aliphatic nitrilase</fullName>
    </submittedName>
</protein>
<feature type="domain" description="CN hydrolase" evidence="3">
    <location>
        <begin position="11"/>
        <end position="277"/>
    </location>
</feature>
<comment type="similarity">
    <text evidence="1">Belongs to the carbon-nitrogen hydrolase superfamily. Nitrilase family.</text>
</comment>
<keyword evidence="5" id="KW-1185">Reference proteome</keyword>
<dbReference type="RefSeq" id="WP_079218164.1">
    <property type="nucleotide sequence ID" value="NZ_CP018845.1"/>
</dbReference>
<dbReference type="CDD" id="cd07564">
    <property type="entry name" value="nitrilases_CHs"/>
    <property type="match status" value="1"/>
</dbReference>
<dbReference type="PANTHER" id="PTHR46044:SF1">
    <property type="entry name" value="CN HYDROLASE DOMAIN-CONTAINING PROTEIN"/>
    <property type="match status" value="1"/>
</dbReference>
<dbReference type="PANTHER" id="PTHR46044">
    <property type="entry name" value="NITRILASE"/>
    <property type="match status" value="1"/>
</dbReference>
<dbReference type="PROSITE" id="PS50263">
    <property type="entry name" value="CN_HYDROLASE"/>
    <property type="match status" value="1"/>
</dbReference>
<comment type="caution">
    <text evidence="4">The sequence shown here is derived from an EMBL/GenBank/DDBJ whole genome shotgun (WGS) entry which is preliminary data.</text>
</comment>
<evidence type="ECO:0000313" key="5">
    <source>
        <dbReference type="Proteomes" id="UP000536746"/>
    </source>
</evidence>
<organism evidence="4 5">
    <name type="scientific">Herbaspirillum robiniae</name>
    <dbReference type="NCBI Taxonomy" id="2014887"/>
    <lineage>
        <taxon>Bacteria</taxon>
        <taxon>Pseudomonadati</taxon>
        <taxon>Pseudomonadota</taxon>
        <taxon>Betaproteobacteria</taxon>
        <taxon>Burkholderiales</taxon>
        <taxon>Oxalobacteraceae</taxon>
        <taxon>Herbaspirillum</taxon>
    </lineage>
</organism>
<proteinExistence type="inferred from homology"/>
<dbReference type="InterPro" id="IPR044149">
    <property type="entry name" value="Nitrilases_CHs"/>
</dbReference>
<evidence type="ECO:0000259" key="3">
    <source>
        <dbReference type="PROSITE" id="PS50263"/>
    </source>
</evidence>
<reference evidence="4 5" key="1">
    <citation type="journal article" date="2020" name="Front. Plant Sci.">
        <title>Isolation of Rhizosphere Bacteria That Improve Quality and Water Stress Tolerance in Greenhouse Ornamentals.</title>
        <authorList>
            <person name="Nordstedt N.P."/>
            <person name="Jones M.L."/>
        </authorList>
    </citation>
    <scope>NUCLEOTIDE SEQUENCE [LARGE SCALE GENOMIC DNA]</scope>
    <source>
        <strain evidence="4 5">C6C2</strain>
    </source>
</reference>
<dbReference type="Proteomes" id="UP000536746">
    <property type="component" value="Unassembled WGS sequence"/>
</dbReference>
<dbReference type="EMBL" id="JABFMT010000017">
    <property type="protein sequence ID" value="NUU03154.1"/>
    <property type="molecule type" value="Genomic_DNA"/>
</dbReference>
<name>A0ABX2LXD9_9BURK</name>
<evidence type="ECO:0000313" key="4">
    <source>
        <dbReference type="EMBL" id="NUU03154.1"/>
    </source>
</evidence>
<sequence length="346" mass="37121">MHPDKKTVHTIRVAAVQYAPDLDNATGTLDKVLAAVADAAQQGCRMVVFPETFIPYYPYFSVVHAPAKIGAEHSRLYENAVAIPGPVTDALSAAALAHHIVIAVGVTERDHGSLYNTQLVFDADGSLVMKHRKTLPAFHERMIWGQGDGASLKVVDSEVGRLGALTCWEHYNPLARFSLMEQHEEIHIATYIGSVFGPVFAEQTEIQLRNHALESGCFVINATGWLTREQIAGITSDPEMQAVLSGGCMTAIIGPDGRHVAPPLTSGEGILVADLDMKQIIDRKRMMDSVGHYSRPDILGLTVHGKAGAAPQVRPADATREVAGAPQATPRAGKAGKSRRAAAETT</sequence>
<evidence type="ECO:0000256" key="2">
    <source>
        <dbReference type="SAM" id="MobiDB-lite"/>
    </source>
</evidence>
<dbReference type="InterPro" id="IPR000132">
    <property type="entry name" value="Nitrilase/CN_hydratase_CS"/>
</dbReference>
<dbReference type="PROSITE" id="PS00921">
    <property type="entry name" value="NITRIL_CHT_2"/>
    <property type="match status" value="1"/>
</dbReference>
<feature type="region of interest" description="Disordered" evidence="2">
    <location>
        <begin position="309"/>
        <end position="346"/>
    </location>
</feature>